<protein>
    <submittedName>
        <fullName evidence="1">Uncharacterized protein</fullName>
    </submittedName>
</protein>
<dbReference type="Proteomes" id="UP000722336">
    <property type="component" value="Unassembled WGS sequence"/>
</dbReference>
<keyword evidence="2" id="KW-1185">Reference proteome</keyword>
<dbReference type="EMBL" id="JAGSPA010000001">
    <property type="protein sequence ID" value="MBV7255990.1"/>
    <property type="molecule type" value="Genomic_DNA"/>
</dbReference>
<evidence type="ECO:0000313" key="2">
    <source>
        <dbReference type="Proteomes" id="UP000722336"/>
    </source>
</evidence>
<proteinExistence type="predicted"/>
<evidence type="ECO:0000313" key="1">
    <source>
        <dbReference type="EMBL" id="MBV7255990.1"/>
    </source>
</evidence>
<gene>
    <name evidence="1" type="ORF">KCG44_04235</name>
</gene>
<reference evidence="1 2" key="1">
    <citation type="submission" date="2021-04" db="EMBL/GenBank/DDBJ databases">
        <authorList>
            <person name="Pira H."/>
            <person name="Risdian C."/>
            <person name="Wink J."/>
        </authorList>
    </citation>
    <scope>NUCLEOTIDE SEQUENCE [LARGE SCALE GENOMIC DNA]</scope>
    <source>
        <strain evidence="1 2">WHA3</strain>
    </source>
</reference>
<organism evidence="1 2">
    <name type="scientific">Pacificimonas pallii</name>
    <dbReference type="NCBI Taxonomy" id="2827236"/>
    <lineage>
        <taxon>Bacteria</taxon>
        <taxon>Pseudomonadati</taxon>
        <taxon>Pseudomonadota</taxon>
        <taxon>Alphaproteobacteria</taxon>
        <taxon>Sphingomonadales</taxon>
        <taxon>Sphingosinicellaceae</taxon>
        <taxon>Pacificimonas</taxon>
    </lineage>
</organism>
<sequence>MALVRQQCLSRGDGDRHQWFGCGVIGGRSAAQDEAGRQSLIVAAGVNFALSYILYLSKRSQQQTKIRESPHGRLTETLYVFRHWQKRNQAMGGFLEIFGAGGTAGLSLGDSNGFESRIVNIAASGDLQAAREFVTENPALKGNLEAALLDAGQFDTFHQLNANGADLAVIGTAREAIADGGCHSLGNGYMMCDPQGPQIGEFTIPQQTGFPNYIGPNARYSHHYEGSASAPDGGASLGREAVAELIVDPTPGEDRPATAAGTLNDAGIPLAGSNDMVRSYVATDISGNTVVANVTVPGQHILHPGIVSQSVSQTERSTTISVVGEGNGFWSIPANPIADATFQSKIDGDMRQAIYRDAQ</sequence>
<comment type="caution">
    <text evidence="1">The sequence shown here is derived from an EMBL/GenBank/DDBJ whole genome shotgun (WGS) entry which is preliminary data.</text>
</comment>
<accession>A0ABS6SCM4</accession>
<name>A0ABS6SCM4_9SPHN</name>
<dbReference type="RefSeq" id="WP_218444405.1">
    <property type="nucleotide sequence ID" value="NZ_JAGSPA010000001.1"/>
</dbReference>